<gene>
    <name evidence="7" type="ORF">K461DRAFT_281255</name>
</gene>
<dbReference type="Gene3D" id="3.40.50.1820">
    <property type="entry name" value="alpha/beta hydrolase"/>
    <property type="match status" value="2"/>
</dbReference>
<dbReference type="Proteomes" id="UP000799439">
    <property type="component" value="Unassembled WGS sequence"/>
</dbReference>
<keyword evidence="8" id="KW-1185">Reference proteome</keyword>
<feature type="chain" id="PRO_5040482537" evidence="6">
    <location>
        <begin position="19"/>
        <end position="533"/>
    </location>
</feature>
<evidence type="ECO:0000256" key="6">
    <source>
        <dbReference type="SAM" id="SignalP"/>
    </source>
</evidence>
<evidence type="ECO:0000256" key="2">
    <source>
        <dbReference type="ARBA" id="ARBA00022670"/>
    </source>
</evidence>
<dbReference type="InterPro" id="IPR008758">
    <property type="entry name" value="Peptidase_S28"/>
</dbReference>
<dbReference type="GO" id="GO:0070008">
    <property type="term" value="F:serine-type exopeptidase activity"/>
    <property type="evidence" value="ECO:0007669"/>
    <property type="project" value="InterPro"/>
</dbReference>
<dbReference type="AlphaFoldDB" id="A0A9P4MJN9"/>
<accession>A0A9P4MJN9</accession>
<dbReference type="OrthoDB" id="1735038at2759"/>
<feature type="signal peptide" evidence="6">
    <location>
        <begin position="1"/>
        <end position="18"/>
    </location>
</feature>
<dbReference type="PANTHER" id="PTHR11010">
    <property type="entry name" value="PROTEASE S28 PRO-X CARBOXYPEPTIDASE-RELATED"/>
    <property type="match status" value="1"/>
</dbReference>
<dbReference type="InterPro" id="IPR029058">
    <property type="entry name" value="AB_hydrolase_fold"/>
</dbReference>
<dbReference type="SUPFAM" id="SSF53474">
    <property type="entry name" value="alpha/beta-Hydrolases"/>
    <property type="match status" value="1"/>
</dbReference>
<evidence type="ECO:0000256" key="5">
    <source>
        <dbReference type="ARBA" id="ARBA00023180"/>
    </source>
</evidence>
<evidence type="ECO:0000313" key="8">
    <source>
        <dbReference type="Proteomes" id="UP000799439"/>
    </source>
</evidence>
<sequence>MLFTTLFVAASSLSTALASSVAFGKWGMHLPLPPDNAATAPNPLANTKLASFDQLIDHKNPSLGTFAQRYWYNVDHWGGPGYPVILMTPGEIDATNYTRYTTNLTLTGMIGQRIGGAVVVLEHRYWGKSSPYPELTTASLQQLTLDNSIADLTNFAKTVKLPFAQNASSNADAVPWVLVGGSYSGALTAWTESLAPGTFWASLASSAPVEAISDFWEYFNPVQRGMPQNCSTDLSRVIDYLDRVMTTGSASEVQQIKQKFGLPNVQHNDDFMAALENGPWTWQSNSPRSDAGFMQFCNYVENVFDANTTTVPGAGGVGLQKALDGYAKWFTEIELPGFCSALGMFSGDNNTDCFNTYDGNSPMFTTTAVDNDIDRAWIWMTCNEPFGWWQDGAPRGRPSIVSRLVNAQWSIRQCGLYFPPGPNGETYGIAKGKTEDQLNARTKGWNIDECALKRIIFTNGEFDPWRAAGTASGFRPRGQLQPTDQVKTNLIPGGVHCYDLIAANGVADPRVGAVQQREIEQIAEWIAQWPKKH</sequence>
<evidence type="ECO:0000256" key="1">
    <source>
        <dbReference type="ARBA" id="ARBA00011079"/>
    </source>
</evidence>
<reference evidence="7" key="1">
    <citation type="journal article" date="2020" name="Stud. Mycol.">
        <title>101 Dothideomycetes genomes: a test case for predicting lifestyles and emergence of pathogens.</title>
        <authorList>
            <person name="Haridas S."/>
            <person name="Albert R."/>
            <person name="Binder M."/>
            <person name="Bloem J."/>
            <person name="Labutti K."/>
            <person name="Salamov A."/>
            <person name="Andreopoulos B."/>
            <person name="Baker S."/>
            <person name="Barry K."/>
            <person name="Bills G."/>
            <person name="Bluhm B."/>
            <person name="Cannon C."/>
            <person name="Castanera R."/>
            <person name="Culley D."/>
            <person name="Daum C."/>
            <person name="Ezra D."/>
            <person name="Gonzalez J."/>
            <person name="Henrissat B."/>
            <person name="Kuo A."/>
            <person name="Liang C."/>
            <person name="Lipzen A."/>
            <person name="Lutzoni F."/>
            <person name="Magnuson J."/>
            <person name="Mondo S."/>
            <person name="Nolan M."/>
            <person name="Ohm R."/>
            <person name="Pangilinan J."/>
            <person name="Park H.-J."/>
            <person name="Ramirez L."/>
            <person name="Alfaro M."/>
            <person name="Sun H."/>
            <person name="Tritt A."/>
            <person name="Yoshinaga Y."/>
            <person name="Zwiers L.-H."/>
            <person name="Turgeon B."/>
            <person name="Goodwin S."/>
            <person name="Spatafora J."/>
            <person name="Crous P."/>
            <person name="Grigoriev I."/>
        </authorList>
    </citation>
    <scope>NUCLEOTIDE SEQUENCE</scope>
    <source>
        <strain evidence="7">CBS 260.36</strain>
    </source>
</reference>
<evidence type="ECO:0000256" key="3">
    <source>
        <dbReference type="ARBA" id="ARBA00022729"/>
    </source>
</evidence>
<keyword evidence="4" id="KW-0378">Hydrolase</keyword>
<dbReference type="GO" id="GO:0006508">
    <property type="term" value="P:proteolysis"/>
    <property type="evidence" value="ECO:0007669"/>
    <property type="project" value="UniProtKB-KW"/>
</dbReference>
<dbReference type="GO" id="GO:0008239">
    <property type="term" value="F:dipeptidyl-peptidase activity"/>
    <property type="evidence" value="ECO:0007669"/>
    <property type="project" value="TreeGrafter"/>
</dbReference>
<keyword evidence="5" id="KW-0325">Glycoprotein</keyword>
<protein>
    <submittedName>
        <fullName evidence="7">Serine peptidase</fullName>
    </submittedName>
</protein>
<comment type="caution">
    <text evidence="7">The sequence shown here is derived from an EMBL/GenBank/DDBJ whole genome shotgun (WGS) entry which is preliminary data.</text>
</comment>
<dbReference type="FunFam" id="3.40.50.1820:FF:000165">
    <property type="entry name" value="Serine peptidase, putative"/>
    <property type="match status" value="1"/>
</dbReference>
<keyword evidence="3 6" id="KW-0732">Signal</keyword>
<name>A0A9P4MJN9_9PEZI</name>
<dbReference type="Pfam" id="PF05577">
    <property type="entry name" value="Peptidase_S28"/>
    <property type="match status" value="1"/>
</dbReference>
<comment type="similarity">
    <text evidence="1">Belongs to the peptidase S28 family.</text>
</comment>
<dbReference type="PANTHER" id="PTHR11010:SF23">
    <property type="entry name" value="SERINE PEPTIDASE"/>
    <property type="match status" value="1"/>
</dbReference>
<keyword evidence="2" id="KW-0645">Protease</keyword>
<dbReference type="EMBL" id="ML996090">
    <property type="protein sequence ID" value="KAF2149996.1"/>
    <property type="molecule type" value="Genomic_DNA"/>
</dbReference>
<proteinExistence type="inferred from homology"/>
<evidence type="ECO:0000313" key="7">
    <source>
        <dbReference type="EMBL" id="KAF2149996.1"/>
    </source>
</evidence>
<organism evidence="7 8">
    <name type="scientific">Myriangium duriaei CBS 260.36</name>
    <dbReference type="NCBI Taxonomy" id="1168546"/>
    <lineage>
        <taxon>Eukaryota</taxon>
        <taxon>Fungi</taxon>
        <taxon>Dikarya</taxon>
        <taxon>Ascomycota</taxon>
        <taxon>Pezizomycotina</taxon>
        <taxon>Dothideomycetes</taxon>
        <taxon>Dothideomycetidae</taxon>
        <taxon>Myriangiales</taxon>
        <taxon>Myriangiaceae</taxon>
        <taxon>Myriangium</taxon>
    </lineage>
</organism>
<evidence type="ECO:0000256" key="4">
    <source>
        <dbReference type="ARBA" id="ARBA00022801"/>
    </source>
</evidence>